<sequence>MKSQESNLESIDSKNTKKQTFYHLVLDRSGSMDSCWLEACQVINQQLHDMRRIQFENPDSEILFSYCVFNHELQFPKDLMNVENAQVDWDNTFPEGMTSLYDAIGQSVHFVKERAGAALESAGSDVIMLILTDGYENSSQKYSGTDVKEIIETFEKSEKWNFIFLGAGLDVKQVTWELDRGNKNSFSFEKQHIYHTFQLLNLEFEDFIKSKSGPQKKRSFFANEEDTGTGPIAPADWNF</sequence>
<evidence type="ECO:0000256" key="1">
    <source>
        <dbReference type="SAM" id="MobiDB-lite"/>
    </source>
</evidence>
<name>M7XH24_9BACT</name>
<dbReference type="SUPFAM" id="SSF53300">
    <property type="entry name" value="vWA-like"/>
    <property type="match status" value="1"/>
</dbReference>
<keyword evidence="3" id="KW-1185">Reference proteome</keyword>
<evidence type="ECO:0000313" key="2">
    <source>
        <dbReference type="EMBL" id="EMS33833.1"/>
    </source>
</evidence>
<dbReference type="eggNOG" id="COG2304">
    <property type="taxonomic scope" value="Bacteria"/>
</dbReference>
<dbReference type="EMBL" id="AMZY02000008">
    <property type="protein sequence ID" value="EMS33833.1"/>
    <property type="molecule type" value="Genomic_DNA"/>
</dbReference>
<feature type="region of interest" description="Disordered" evidence="1">
    <location>
        <begin position="220"/>
        <end position="239"/>
    </location>
</feature>
<accession>M7XH24</accession>
<dbReference type="AlphaFoldDB" id="M7XH24"/>
<reference evidence="2" key="1">
    <citation type="submission" date="2013-01" db="EMBL/GenBank/DDBJ databases">
        <title>Genome assembly of Mariniradius saccharolyticus AK6.</title>
        <authorList>
            <person name="Vaidya B."/>
            <person name="Khatri I."/>
            <person name="Tanuku N.R.S."/>
            <person name="Subramanian S."/>
            <person name="Pinnaka A."/>
        </authorList>
    </citation>
    <scope>NUCLEOTIDE SEQUENCE [LARGE SCALE GENOMIC DNA]</scope>
    <source>
        <strain evidence="2">AK6</strain>
    </source>
</reference>
<protein>
    <recommendedName>
        <fullName evidence="4">VWFA domain-containing protein</fullName>
    </recommendedName>
</protein>
<gene>
    <name evidence="2" type="ORF">C943_04152</name>
</gene>
<evidence type="ECO:0008006" key="4">
    <source>
        <dbReference type="Google" id="ProtNLM"/>
    </source>
</evidence>
<organism evidence="2 3">
    <name type="scientific">Mariniradius saccharolyticus AK6</name>
    <dbReference type="NCBI Taxonomy" id="1239962"/>
    <lineage>
        <taxon>Bacteria</taxon>
        <taxon>Pseudomonadati</taxon>
        <taxon>Bacteroidota</taxon>
        <taxon>Cytophagia</taxon>
        <taxon>Cytophagales</taxon>
        <taxon>Cyclobacteriaceae</taxon>
        <taxon>Mariniradius</taxon>
    </lineage>
</organism>
<dbReference type="STRING" id="1239962.C943_04152"/>
<proteinExistence type="predicted"/>
<dbReference type="InterPro" id="IPR036465">
    <property type="entry name" value="vWFA_dom_sf"/>
</dbReference>
<dbReference type="InParanoid" id="M7XH24"/>
<evidence type="ECO:0000313" key="3">
    <source>
        <dbReference type="Proteomes" id="UP000010953"/>
    </source>
</evidence>
<dbReference type="Gene3D" id="3.40.50.410">
    <property type="entry name" value="von Willebrand factor, type A domain"/>
    <property type="match status" value="1"/>
</dbReference>
<comment type="caution">
    <text evidence="2">The sequence shown here is derived from an EMBL/GenBank/DDBJ whole genome shotgun (WGS) entry which is preliminary data.</text>
</comment>
<dbReference type="Proteomes" id="UP000010953">
    <property type="component" value="Unassembled WGS sequence"/>
</dbReference>